<feature type="domain" description="Integrase catalytic" evidence="2">
    <location>
        <begin position="34"/>
        <end position="142"/>
    </location>
</feature>
<comment type="caution">
    <text evidence="3">The sequence shown here is derived from an EMBL/GenBank/DDBJ whole genome shotgun (WGS) entry which is preliminary data.</text>
</comment>
<evidence type="ECO:0000313" key="4">
    <source>
        <dbReference type="Proteomes" id="UP000242877"/>
    </source>
</evidence>
<dbReference type="GO" id="GO:0005634">
    <property type="term" value="C:nucleus"/>
    <property type="evidence" value="ECO:0007669"/>
    <property type="project" value="UniProtKB-ARBA"/>
</dbReference>
<organism evidence="3 4">
    <name type="scientific">Ascosphaera apis ARSEF 7405</name>
    <dbReference type="NCBI Taxonomy" id="392613"/>
    <lineage>
        <taxon>Eukaryota</taxon>
        <taxon>Fungi</taxon>
        <taxon>Dikarya</taxon>
        <taxon>Ascomycota</taxon>
        <taxon>Pezizomycotina</taxon>
        <taxon>Eurotiomycetes</taxon>
        <taxon>Eurotiomycetidae</taxon>
        <taxon>Onygenales</taxon>
        <taxon>Ascosphaeraceae</taxon>
        <taxon>Ascosphaera</taxon>
    </lineage>
</organism>
<dbReference type="Gene3D" id="3.30.420.10">
    <property type="entry name" value="Ribonuclease H-like superfamily/Ribonuclease H"/>
    <property type="match status" value="1"/>
</dbReference>
<dbReference type="InterPro" id="IPR012337">
    <property type="entry name" value="RNaseH-like_sf"/>
</dbReference>
<evidence type="ECO:0000313" key="3">
    <source>
        <dbReference type="EMBL" id="KZZ93607.1"/>
    </source>
</evidence>
<dbReference type="OrthoDB" id="4364638at2759"/>
<dbReference type="SUPFAM" id="SSF53098">
    <property type="entry name" value="Ribonuclease H-like"/>
    <property type="match status" value="1"/>
</dbReference>
<evidence type="ECO:0000256" key="1">
    <source>
        <dbReference type="ARBA" id="ARBA00022884"/>
    </source>
</evidence>
<keyword evidence="4" id="KW-1185">Reference proteome</keyword>
<dbReference type="Pfam" id="PF00665">
    <property type="entry name" value="rve"/>
    <property type="match status" value="1"/>
</dbReference>
<name>A0A168A8H8_9EURO</name>
<gene>
    <name evidence="3" type="ORF">AAP_02399</name>
</gene>
<dbReference type="GO" id="GO:0003723">
    <property type="term" value="F:RNA binding"/>
    <property type="evidence" value="ECO:0007669"/>
    <property type="project" value="UniProtKB-KW"/>
</dbReference>
<dbReference type="GO" id="GO:0015074">
    <property type="term" value="P:DNA integration"/>
    <property type="evidence" value="ECO:0007669"/>
    <property type="project" value="InterPro"/>
</dbReference>
<dbReference type="PANTHER" id="PTHR35046">
    <property type="entry name" value="ZINC KNUCKLE (CCHC-TYPE) FAMILY PROTEIN"/>
    <property type="match status" value="1"/>
</dbReference>
<dbReference type="AlphaFoldDB" id="A0A168A8H8"/>
<dbReference type="EMBL" id="AZGZ01000008">
    <property type="protein sequence ID" value="KZZ93607.1"/>
    <property type="molecule type" value="Genomic_DNA"/>
</dbReference>
<evidence type="ECO:0000259" key="2">
    <source>
        <dbReference type="PROSITE" id="PS50994"/>
    </source>
</evidence>
<keyword evidence="1" id="KW-0694">RNA-binding</keyword>
<reference evidence="3 4" key="1">
    <citation type="journal article" date="2016" name="Genome Biol. Evol.">
        <title>Divergent and convergent evolution of fungal pathogenicity.</title>
        <authorList>
            <person name="Shang Y."/>
            <person name="Xiao G."/>
            <person name="Zheng P."/>
            <person name="Cen K."/>
            <person name="Zhan S."/>
            <person name="Wang C."/>
        </authorList>
    </citation>
    <scope>NUCLEOTIDE SEQUENCE [LARGE SCALE GENOMIC DNA]</scope>
    <source>
        <strain evidence="3 4">ARSEF 7405</strain>
    </source>
</reference>
<sequence>MTSDISRWTQNCHVCHRSKSTRDHLHGTLEHLPVPERPWTDISVDFITGLEKASKYDAIMVVVDRLSKMRHFIPCHTKRSAAATAKLFVDHVWKLHGLPSSVISDRGPQYVSRFWRYLAKRLSISANLSRFYHPQTDSQTERHSPETKSLRPYRSEKVKFLIVPTLPPRLPILAQFWLSHRNVGHKSSRKLQIQGSERTLLATHQDYPSKRCGYTFVPHLGGGHTILSIAARGYLHNLCQIEPASLLFTSTLLLDLNFCEVLHKIN</sequence>
<dbReference type="VEuPathDB" id="FungiDB:AAP_02399"/>
<accession>A0A168A8H8</accession>
<proteinExistence type="predicted"/>
<protein>
    <submittedName>
        <fullName evidence="3">Ribonuclease H-like protein</fullName>
    </submittedName>
</protein>
<dbReference type="PANTHER" id="PTHR35046:SF18">
    <property type="entry name" value="RNA-DIRECTED DNA POLYMERASE"/>
    <property type="match status" value="1"/>
</dbReference>
<dbReference type="PROSITE" id="PS50994">
    <property type="entry name" value="INTEGRASE"/>
    <property type="match status" value="1"/>
</dbReference>
<dbReference type="Proteomes" id="UP000242877">
    <property type="component" value="Unassembled WGS sequence"/>
</dbReference>
<dbReference type="InterPro" id="IPR036397">
    <property type="entry name" value="RNaseH_sf"/>
</dbReference>
<dbReference type="InterPro" id="IPR001584">
    <property type="entry name" value="Integrase_cat-core"/>
</dbReference>